<dbReference type="CDD" id="cd02947">
    <property type="entry name" value="TRX_family"/>
    <property type="match status" value="1"/>
</dbReference>
<dbReference type="InterPro" id="IPR036249">
    <property type="entry name" value="Thioredoxin-like_sf"/>
</dbReference>
<reference evidence="2 3" key="1">
    <citation type="submission" date="2024-09" db="EMBL/GenBank/DDBJ databases">
        <authorList>
            <person name="Sun Q."/>
            <person name="Mori K."/>
        </authorList>
    </citation>
    <scope>NUCLEOTIDE SEQUENCE [LARGE SCALE GENOMIC DNA]</scope>
    <source>
        <strain evidence="2 3">CCM 8677</strain>
    </source>
</reference>
<proteinExistence type="predicted"/>
<feature type="domain" description="Thioredoxin" evidence="1">
    <location>
        <begin position="17"/>
        <end position="85"/>
    </location>
</feature>
<dbReference type="RefSeq" id="WP_390209466.1">
    <property type="nucleotide sequence ID" value="NZ_JBHLXJ010000002.1"/>
</dbReference>
<accession>A0ABV6I9A7</accession>
<dbReference type="SUPFAM" id="SSF52833">
    <property type="entry name" value="Thioredoxin-like"/>
    <property type="match status" value="1"/>
</dbReference>
<dbReference type="Gene3D" id="3.40.30.10">
    <property type="entry name" value="Glutaredoxin"/>
    <property type="match status" value="1"/>
</dbReference>
<name>A0ABV6I9A7_9BURK</name>
<evidence type="ECO:0000313" key="3">
    <source>
        <dbReference type="Proteomes" id="UP001589844"/>
    </source>
</evidence>
<evidence type="ECO:0000313" key="2">
    <source>
        <dbReference type="EMBL" id="MFC0348409.1"/>
    </source>
</evidence>
<evidence type="ECO:0000259" key="1">
    <source>
        <dbReference type="Pfam" id="PF00085"/>
    </source>
</evidence>
<keyword evidence="3" id="KW-1185">Reference proteome</keyword>
<sequence length="144" mass="16571">MLTPTYSTDDLTAIKNQLQTKPWLVACLCAAWCDTCQSYRAGFDQLRLSHSDKCFAWIDIEDHANLVEEIDIENFPTILIQYEEKVLFFGTMLPDSNLVIRLLQAFEQQLNESGLEKIIPSIQSSDYPVDTNWSLRHLLLNKSD</sequence>
<dbReference type="Proteomes" id="UP001589844">
    <property type="component" value="Unassembled WGS sequence"/>
</dbReference>
<gene>
    <name evidence="2" type="ORF">ACFFJH_01205</name>
</gene>
<comment type="caution">
    <text evidence="2">The sequence shown here is derived from an EMBL/GenBank/DDBJ whole genome shotgun (WGS) entry which is preliminary data.</text>
</comment>
<organism evidence="2 3">
    <name type="scientific">Undibacterium danionis</name>
    <dbReference type="NCBI Taxonomy" id="1812100"/>
    <lineage>
        <taxon>Bacteria</taxon>
        <taxon>Pseudomonadati</taxon>
        <taxon>Pseudomonadota</taxon>
        <taxon>Betaproteobacteria</taxon>
        <taxon>Burkholderiales</taxon>
        <taxon>Oxalobacteraceae</taxon>
        <taxon>Undibacterium</taxon>
    </lineage>
</organism>
<dbReference type="Pfam" id="PF00085">
    <property type="entry name" value="Thioredoxin"/>
    <property type="match status" value="1"/>
</dbReference>
<protein>
    <submittedName>
        <fullName evidence="2">Thioredoxin family protein</fullName>
    </submittedName>
</protein>
<dbReference type="InterPro" id="IPR013766">
    <property type="entry name" value="Thioredoxin_domain"/>
</dbReference>
<dbReference type="EMBL" id="JBHLXJ010000002">
    <property type="protein sequence ID" value="MFC0348409.1"/>
    <property type="molecule type" value="Genomic_DNA"/>
</dbReference>